<reference evidence="1" key="2">
    <citation type="submission" date="2020-09" db="EMBL/GenBank/DDBJ databases">
        <authorList>
            <person name="Sun Q."/>
            <person name="Zhou Y."/>
        </authorList>
    </citation>
    <scope>NUCLEOTIDE SEQUENCE</scope>
    <source>
        <strain evidence="1">CGMCC 1.12698</strain>
    </source>
</reference>
<proteinExistence type="predicted"/>
<evidence type="ECO:0000313" key="2">
    <source>
        <dbReference type="Proteomes" id="UP000605259"/>
    </source>
</evidence>
<gene>
    <name evidence="1" type="ORF">GCM10007140_22060</name>
</gene>
<accession>A0A917ASN0</accession>
<evidence type="ECO:0000313" key="1">
    <source>
        <dbReference type="EMBL" id="GGE71676.1"/>
    </source>
</evidence>
<organism evidence="1 2">
    <name type="scientific">Priestia taiwanensis</name>
    <dbReference type="NCBI Taxonomy" id="1347902"/>
    <lineage>
        <taxon>Bacteria</taxon>
        <taxon>Bacillati</taxon>
        <taxon>Bacillota</taxon>
        <taxon>Bacilli</taxon>
        <taxon>Bacillales</taxon>
        <taxon>Bacillaceae</taxon>
        <taxon>Priestia</taxon>
    </lineage>
</organism>
<reference evidence="1" key="1">
    <citation type="journal article" date="2014" name="Int. J. Syst. Evol. Microbiol.">
        <title>Complete genome sequence of Corynebacterium casei LMG S-19264T (=DSM 44701T), isolated from a smear-ripened cheese.</title>
        <authorList>
            <consortium name="US DOE Joint Genome Institute (JGI-PGF)"/>
            <person name="Walter F."/>
            <person name="Albersmeier A."/>
            <person name="Kalinowski J."/>
            <person name="Ruckert C."/>
        </authorList>
    </citation>
    <scope>NUCLEOTIDE SEQUENCE</scope>
    <source>
        <strain evidence="1">CGMCC 1.12698</strain>
    </source>
</reference>
<keyword evidence="2" id="KW-1185">Reference proteome</keyword>
<dbReference type="EMBL" id="BMFK01000001">
    <property type="protein sequence ID" value="GGE71676.1"/>
    <property type="molecule type" value="Genomic_DNA"/>
</dbReference>
<comment type="caution">
    <text evidence="1">The sequence shown here is derived from an EMBL/GenBank/DDBJ whole genome shotgun (WGS) entry which is preliminary data.</text>
</comment>
<name>A0A917ASN0_9BACI</name>
<protein>
    <submittedName>
        <fullName evidence="1">Uncharacterized protein</fullName>
    </submittedName>
</protein>
<dbReference type="AlphaFoldDB" id="A0A917ASN0"/>
<dbReference type="RefSeq" id="WP_188388401.1">
    <property type="nucleotide sequence ID" value="NZ_BMFK01000001.1"/>
</dbReference>
<dbReference type="Proteomes" id="UP000605259">
    <property type="component" value="Unassembled WGS sequence"/>
</dbReference>
<sequence>MGYLPPIFYDQSNVYVKLTDKRLHDPLQFHPVRPVYVETKLREPKDEWWYKRESDKRVSKHLPSTNFSNITGKGVLFDQFA</sequence>